<dbReference type="PROSITE" id="PS50157">
    <property type="entry name" value="ZINC_FINGER_C2H2_2"/>
    <property type="match status" value="2"/>
</dbReference>
<evidence type="ECO:0000313" key="9">
    <source>
        <dbReference type="EMBL" id="KAF2851744.1"/>
    </source>
</evidence>
<dbReference type="EMBL" id="MU006301">
    <property type="protein sequence ID" value="KAF2851744.1"/>
    <property type="molecule type" value="Genomic_DNA"/>
</dbReference>
<evidence type="ECO:0000256" key="1">
    <source>
        <dbReference type="ARBA" id="ARBA00004123"/>
    </source>
</evidence>
<feature type="domain" description="C2H2-type" evidence="8">
    <location>
        <begin position="67"/>
        <end position="95"/>
    </location>
</feature>
<dbReference type="SMART" id="SM00355">
    <property type="entry name" value="ZnF_C2H2"/>
    <property type="match status" value="5"/>
</dbReference>
<dbReference type="InterPro" id="IPR013087">
    <property type="entry name" value="Znf_C2H2_type"/>
</dbReference>
<keyword evidence="4 7" id="KW-0863">Zinc-finger</keyword>
<evidence type="ECO:0000256" key="4">
    <source>
        <dbReference type="ARBA" id="ARBA00022771"/>
    </source>
</evidence>
<protein>
    <recommendedName>
        <fullName evidence="8">C2H2-type domain-containing protein</fullName>
    </recommendedName>
</protein>
<dbReference type="InterPro" id="IPR050888">
    <property type="entry name" value="ZnF_C2H2-type_TF"/>
</dbReference>
<keyword evidence="2" id="KW-0479">Metal-binding</keyword>
<keyword evidence="3" id="KW-0677">Repeat</keyword>
<dbReference type="PROSITE" id="PS00028">
    <property type="entry name" value="ZINC_FINGER_C2H2_1"/>
    <property type="match status" value="3"/>
</dbReference>
<evidence type="ECO:0000256" key="3">
    <source>
        <dbReference type="ARBA" id="ARBA00022737"/>
    </source>
</evidence>
<feature type="domain" description="C2H2-type" evidence="8">
    <location>
        <begin position="346"/>
        <end position="375"/>
    </location>
</feature>
<comment type="subcellular location">
    <subcellularLocation>
        <location evidence="1">Nucleus</location>
    </subcellularLocation>
</comment>
<keyword evidence="5" id="KW-0862">Zinc</keyword>
<evidence type="ECO:0000259" key="8">
    <source>
        <dbReference type="PROSITE" id="PS50157"/>
    </source>
</evidence>
<name>A0A6A7B8R6_9PLEO</name>
<evidence type="ECO:0000256" key="5">
    <source>
        <dbReference type="ARBA" id="ARBA00022833"/>
    </source>
</evidence>
<sequence length="488" mass="55039">MVVELESIRRVKCTYKDCSMSFDSEKIMKRHKRYFEDHDYCHLCDEDFDCIEDYIEHKITRPVEHDKACRVCGDEFKSDSGLKRHIELNHKVDQKLPCIGCQKSFYRACLFIEHLEFGHCDVIAANQFQGHIVHKHLITEFLNNGPAYARFKQKTSKYDAAVDYEEEGGIELEEDPLDVDDAIEEVKFDALEPDVAPETPLPQVLAVPYPPLPSQVDKGWSEVASSLGALSVSGDSETSTIIASRTTATFPAPTSTYSLAESSVQGSRVASSSRRSRAWGSRAGKITSNILFPNAKPTPAPSEFSIEAHDESIEQQGINIMRTRFWDPMSSDWNPEKFYDSVISKYACPFICEQTFHSVGDLNQHILGDHRITRMKCPTCLKYFKSATALVAHCESRGARCQINKADNFNIFLDRISGGFLGVEEQIRPDHLNNRTVFITDPQSGRMEKYRAPVASYLQYVVTTPPDWKEPVRGGVQIGGIPSTASQW</sequence>
<dbReference type="Gene3D" id="3.30.160.60">
    <property type="entry name" value="Classic Zinc Finger"/>
    <property type="match status" value="2"/>
</dbReference>
<organism evidence="9 10">
    <name type="scientific">Plenodomus tracheiphilus IPT5</name>
    <dbReference type="NCBI Taxonomy" id="1408161"/>
    <lineage>
        <taxon>Eukaryota</taxon>
        <taxon>Fungi</taxon>
        <taxon>Dikarya</taxon>
        <taxon>Ascomycota</taxon>
        <taxon>Pezizomycotina</taxon>
        <taxon>Dothideomycetes</taxon>
        <taxon>Pleosporomycetidae</taxon>
        <taxon>Pleosporales</taxon>
        <taxon>Pleosporineae</taxon>
        <taxon>Leptosphaeriaceae</taxon>
        <taxon>Plenodomus</taxon>
    </lineage>
</organism>
<dbReference type="AlphaFoldDB" id="A0A6A7B8R6"/>
<proteinExistence type="predicted"/>
<evidence type="ECO:0000256" key="6">
    <source>
        <dbReference type="ARBA" id="ARBA00023242"/>
    </source>
</evidence>
<evidence type="ECO:0000256" key="2">
    <source>
        <dbReference type="ARBA" id="ARBA00022723"/>
    </source>
</evidence>
<dbReference type="GO" id="GO:0008270">
    <property type="term" value="F:zinc ion binding"/>
    <property type="evidence" value="ECO:0007669"/>
    <property type="project" value="UniProtKB-KW"/>
</dbReference>
<reference evidence="9" key="1">
    <citation type="submission" date="2020-01" db="EMBL/GenBank/DDBJ databases">
        <authorList>
            <consortium name="DOE Joint Genome Institute"/>
            <person name="Haridas S."/>
            <person name="Albert R."/>
            <person name="Binder M."/>
            <person name="Bloem J."/>
            <person name="Labutti K."/>
            <person name="Salamov A."/>
            <person name="Andreopoulos B."/>
            <person name="Baker S.E."/>
            <person name="Barry K."/>
            <person name="Bills G."/>
            <person name="Bluhm B.H."/>
            <person name="Cannon C."/>
            <person name="Castanera R."/>
            <person name="Culley D.E."/>
            <person name="Daum C."/>
            <person name="Ezra D."/>
            <person name="Gonzalez J.B."/>
            <person name="Henrissat B."/>
            <person name="Kuo A."/>
            <person name="Liang C."/>
            <person name="Lipzen A."/>
            <person name="Lutzoni F."/>
            <person name="Magnuson J."/>
            <person name="Mondo S."/>
            <person name="Nolan M."/>
            <person name="Ohm R."/>
            <person name="Pangilinan J."/>
            <person name="Park H.-J."/>
            <person name="Ramirez L."/>
            <person name="Alfaro M."/>
            <person name="Sun H."/>
            <person name="Tritt A."/>
            <person name="Yoshinaga Y."/>
            <person name="Zwiers L.-H."/>
            <person name="Turgeon B.G."/>
            <person name="Goodwin S.B."/>
            <person name="Spatafora J.W."/>
            <person name="Crous P.W."/>
            <person name="Grigoriev I.V."/>
        </authorList>
    </citation>
    <scope>NUCLEOTIDE SEQUENCE</scope>
    <source>
        <strain evidence="9">IPT5</strain>
    </source>
</reference>
<gene>
    <name evidence="9" type="ORF">T440DRAFT_57288</name>
</gene>
<dbReference type="GO" id="GO:0005634">
    <property type="term" value="C:nucleus"/>
    <property type="evidence" value="ECO:0007669"/>
    <property type="project" value="UniProtKB-SubCell"/>
</dbReference>
<accession>A0A6A7B8R6</accession>
<dbReference type="Proteomes" id="UP000799423">
    <property type="component" value="Unassembled WGS sequence"/>
</dbReference>
<keyword evidence="6" id="KW-0539">Nucleus</keyword>
<keyword evidence="10" id="KW-1185">Reference proteome</keyword>
<evidence type="ECO:0000256" key="7">
    <source>
        <dbReference type="PROSITE-ProRule" id="PRU00042"/>
    </source>
</evidence>
<dbReference type="PANTHER" id="PTHR24406">
    <property type="entry name" value="TRANSCRIPTIONAL REPRESSOR CTCFL-RELATED"/>
    <property type="match status" value="1"/>
</dbReference>
<dbReference type="OrthoDB" id="8117402at2759"/>
<evidence type="ECO:0000313" key="10">
    <source>
        <dbReference type="Proteomes" id="UP000799423"/>
    </source>
</evidence>